<gene>
    <name evidence="11" type="ORF">LUZ62_060287</name>
</gene>
<evidence type="ECO:0000256" key="3">
    <source>
        <dbReference type="ARBA" id="ARBA00012387"/>
    </source>
</evidence>
<evidence type="ECO:0000256" key="2">
    <source>
        <dbReference type="ARBA" id="ARBA00007274"/>
    </source>
</evidence>
<evidence type="ECO:0000256" key="1">
    <source>
        <dbReference type="ARBA" id="ARBA00004823"/>
    </source>
</evidence>
<comment type="caution">
    <text evidence="11">The sequence shown here is derived from an EMBL/GenBank/DDBJ whole genome shotgun (WGS) entry which is preliminary data.</text>
</comment>
<dbReference type="EC" id="2.7.7.13" evidence="3"/>
<dbReference type="InterPro" id="IPR056729">
    <property type="entry name" value="GMPPB_C"/>
</dbReference>
<accession>A0AAV8E3G5</accession>
<keyword evidence="4" id="KW-0808">Transferase</keyword>
<dbReference type="Proteomes" id="UP001140206">
    <property type="component" value="Chromosome 3"/>
</dbReference>
<keyword evidence="12" id="KW-1185">Reference proteome</keyword>
<evidence type="ECO:0000259" key="9">
    <source>
        <dbReference type="Pfam" id="PF00483"/>
    </source>
</evidence>
<evidence type="ECO:0000256" key="5">
    <source>
        <dbReference type="ARBA" id="ARBA00022695"/>
    </source>
</evidence>
<sequence>MKALILVGGFGTRLRPLTLSMPKPLVDFANKPMILHQIEALKDVGVTEVILAINYRPEVMLNFLKDFENQLGIKITCSQETEPMGTAGPLALARDKLIDGSGEPFFVLNSDVISEYPFSQLIQFHKSHGGEATIVVTKVDEPSKYGVVVMEEETGKVERFVEKPKIFVGNKINAGIYLLNPSVLDRIELKPTSIEKEIFPKIASDQKLFAMVLPGFWMDIGQPRDYITGLRLYLDSLRKNSPSKLAKGTHIVGNVLVHESAIIGEGCLIGPDVAVGPGCVVDPGVRLSRCTVMRGVRIKKHACITSSIIGWHSTVGQWARIENMTILGEDVHVGDEVYSNGGVVLPHKEIKSSILKPEIVM</sequence>
<feature type="domain" description="Nucleotidyl transferase" evidence="9">
    <location>
        <begin position="2"/>
        <end position="233"/>
    </location>
</feature>
<evidence type="ECO:0000313" key="11">
    <source>
        <dbReference type="EMBL" id="KAJ4776030.1"/>
    </source>
</evidence>
<dbReference type="InterPro" id="IPR045233">
    <property type="entry name" value="GMPPB_N"/>
</dbReference>
<protein>
    <recommendedName>
        <fullName evidence="3">mannose-1-phosphate guanylyltransferase</fullName>
        <ecNumber evidence="3">2.7.7.13</ecNumber>
    </recommendedName>
</protein>
<comment type="similarity">
    <text evidence="2">Belongs to the transferase hexapeptide repeat family.</text>
</comment>
<evidence type="ECO:0000259" key="10">
    <source>
        <dbReference type="Pfam" id="PF25087"/>
    </source>
</evidence>
<dbReference type="FunFam" id="3.90.550.10:FF:000013">
    <property type="entry name" value="mannose-1-phosphate guanyltransferase beta"/>
    <property type="match status" value="1"/>
</dbReference>
<dbReference type="GO" id="GO:0004475">
    <property type="term" value="F:mannose-1-phosphate guanylyltransferase (GTP) activity"/>
    <property type="evidence" value="ECO:0007669"/>
    <property type="project" value="UniProtKB-EC"/>
</dbReference>
<keyword evidence="6" id="KW-0547">Nucleotide-binding</keyword>
<dbReference type="AlphaFoldDB" id="A0AAV8E3G5"/>
<dbReference type="GO" id="GO:0009298">
    <property type="term" value="P:GDP-mannose biosynthetic process"/>
    <property type="evidence" value="ECO:0007669"/>
    <property type="project" value="InterPro"/>
</dbReference>
<keyword evidence="7" id="KW-0342">GTP-binding</keyword>
<proteinExistence type="inferred from homology"/>
<dbReference type="Pfam" id="PF25087">
    <property type="entry name" value="GMPPB_C"/>
    <property type="match status" value="1"/>
</dbReference>
<keyword evidence="5" id="KW-0548">Nucleotidyltransferase</keyword>
<comment type="function">
    <text evidence="8">Catalyzes a reaction of the Smirnoff-Wheeler pathway, the major route to ascorbate biosynthesis in plants.</text>
</comment>
<comment type="pathway">
    <text evidence="1">Nucleotide-sugar biosynthesis; GDP-alpha-D-mannose biosynthesis; GDP-alpha-D-mannose from alpha-D-mannose 1-phosphate (GTP route): step 1/1.</text>
</comment>
<dbReference type="InterPro" id="IPR050486">
    <property type="entry name" value="Mannose-1P_guanyltransferase"/>
</dbReference>
<evidence type="ECO:0000313" key="12">
    <source>
        <dbReference type="Proteomes" id="UP001140206"/>
    </source>
</evidence>
<evidence type="ECO:0000256" key="6">
    <source>
        <dbReference type="ARBA" id="ARBA00022741"/>
    </source>
</evidence>
<name>A0AAV8E3G5_9POAL</name>
<dbReference type="Gene3D" id="2.160.10.10">
    <property type="entry name" value="Hexapeptide repeat proteins"/>
    <property type="match status" value="1"/>
</dbReference>
<evidence type="ECO:0000256" key="7">
    <source>
        <dbReference type="ARBA" id="ARBA00023134"/>
    </source>
</evidence>
<dbReference type="SUPFAM" id="SSF53448">
    <property type="entry name" value="Nucleotide-diphospho-sugar transferases"/>
    <property type="match status" value="1"/>
</dbReference>
<dbReference type="CDD" id="cd06425">
    <property type="entry name" value="M1P_guanylylT_B_like_N"/>
    <property type="match status" value="1"/>
</dbReference>
<organism evidence="11 12">
    <name type="scientific">Rhynchospora pubera</name>
    <dbReference type="NCBI Taxonomy" id="906938"/>
    <lineage>
        <taxon>Eukaryota</taxon>
        <taxon>Viridiplantae</taxon>
        <taxon>Streptophyta</taxon>
        <taxon>Embryophyta</taxon>
        <taxon>Tracheophyta</taxon>
        <taxon>Spermatophyta</taxon>
        <taxon>Magnoliopsida</taxon>
        <taxon>Liliopsida</taxon>
        <taxon>Poales</taxon>
        <taxon>Cyperaceae</taxon>
        <taxon>Cyperoideae</taxon>
        <taxon>Rhynchosporeae</taxon>
        <taxon>Rhynchospora</taxon>
    </lineage>
</organism>
<dbReference type="Pfam" id="PF00483">
    <property type="entry name" value="NTP_transferase"/>
    <property type="match status" value="1"/>
</dbReference>
<reference evidence="11" key="1">
    <citation type="submission" date="2022-08" db="EMBL/GenBank/DDBJ databases">
        <authorList>
            <person name="Marques A."/>
        </authorList>
    </citation>
    <scope>NUCLEOTIDE SEQUENCE</scope>
    <source>
        <strain evidence="11">RhyPub2mFocal</strain>
        <tissue evidence="11">Leaves</tissue>
    </source>
</reference>
<evidence type="ECO:0000256" key="4">
    <source>
        <dbReference type="ARBA" id="ARBA00022679"/>
    </source>
</evidence>
<feature type="domain" description="Mannose-1-phosphate guanyltransferase C-terminal" evidence="10">
    <location>
        <begin position="251"/>
        <end position="360"/>
    </location>
</feature>
<dbReference type="InterPro" id="IPR005835">
    <property type="entry name" value="NTP_transferase_dom"/>
</dbReference>
<dbReference type="InterPro" id="IPR029044">
    <property type="entry name" value="Nucleotide-diphossugar_trans"/>
</dbReference>
<dbReference type="GO" id="GO:0005525">
    <property type="term" value="F:GTP binding"/>
    <property type="evidence" value="ECO:0007669"/>
    <property type="project" value="UniProtKB-KW"/>
</dbReference>
<dbReference type="PANTHER" id="PTHR22572">
    <property type="entry name" value="SUGAR-1-PHOSPHATE GUANYL TRANSFERASE"/>
    <property type="match status" value="1"/>
</dbReference>
<dbReference type="Gene3D" id="3.90.550.10">
    <property type="entry name" value="Spore Coat Polysaccharide Biosynthesis Protein SpsA, Chain A"/>
    <property type="match status" value="1"/>
</dbReference>
<dbReference type="EMBL" id="JAMFTS010000003">
    <property type="protein sequence ID" value="KAJ4776030.1"/>
    <property type="molecule type" value="Genomic_DNA"/>
</dbReference>
<evidence type="ECO:0000256" key="8">
    <source>
        <dbReference type="ARBA" id="ARBA00053631"/>
    </source>
</evidence>